<evidence type="ECO:0000313" key="1">
    <source>
        <dbReference type="EMBL" id="GEU82347.1"/>
    </source>
</evidence>
<proteinExistence type="predicted"/>
<comment type="caution">
    <text evidence="1">The sequence shown here is derived from an EMBL/GenBank/DDBJ whole genome shotgun (WGS) entry which is preliminary data.</text>
</comment>
<protein>
    <submittedName>
        <fullName evidence="1">Uncharacterized protein</fullName>
    </submittedName>
</protein>
<dbReference type="EMBL" id="BKCJ010008462">
    <property type="protein sequence ID" value="GEU82347.1"/>
    <property type="molecule type" value="Genomic_DNA"/>
</dbReference>
<gene>
    <name evidence="1" type="ORF">Tci_054325</name>
</gene>
<accession>A0A6L2NA53</accession>
<organism evidence="1">
    <name type="scientific">Tanacetum cinerariifolium</name>
    <name type="common">Dalmatian daisy</name>
    <name type="synonym">Chrysanthemum cinerariifolium</name>
    <dbReference type="NCBI Taxonomy" id="118510"/>
    <lineage>
        <taxon>Eukaryota</taxon>
        <taxon>Viridiplantae</taxon>
        <taxon>Streptophyta</taxon>
        <taxon>Embryophyta</taxon>
        <taxon>Tracheophyta</taxon>
        <taxon>Spermatophyta</taxon>
        <taxon>Magnoliopsida</taxon>
        <taxon>eudicotyledons</taxon>
        <taxon>Gunneridae</taxon>
        <taxon>Pentapetalae</taxon>
        <taxon>asterids</taxon>
        <taxon>campanulids</taxon>
        <taxon>Asterales</taxon>
        <taxon>Asteraceae</taxon>
        <taxon>Asteroideae</taxon>
        <taxon>Anthemideae</taxon>
        <taxon>Anthemidinae</taxon>
        <taxon>Tanacetum</taxon>
    </lineage>
</organism>
<name>A0A6L2NA53_TANCI</name>
<reference evidence="1" key="1">
    <citation type="journal article" date="2019" name="Sci. Rep.">
        <title>Draft genome of Tanacetum cinerariifolium, the natural source of mosquito coil.</title>
        <authorList>
            <person name="Yamashiro T."/>
            <person name="Shiraishi A."/>
            <person name="Satake H."/>
            <person name="Nakayama K."/>
        </authorList>
    </citation>
    <scope>NUCLEOTIDE SEQUENCE</scope>
</reference>
<dbReference type="AlphaFoldDB" id="A0A6L2NA53"/>
<sequence>MDWVEDEDEELEKALVMVWTTLPPPLAFPDIEPVADITGFQAMSAAQETTRVKNIRLRIEFEEAQMSNTLLRTGLRQIQRDLREMTLWAYNFYVRILRIGAVGVRSSEAIDVLVVYGESQPPGPQGPLSGSH</sequence>